<comment type="caution">
    <text evidence="1">The sequence shown here is derived from an EMBL/GenBank/DDBJ whole genome shotgun (WGS) entry which is preliminary data.</text>
</comment>
<name>A0A2W5HGT2_9BACT</name>
<dbReference type="EMBL" id="QFOT01000107">
    <property type="protein sequence ID" value="PZP54822.1"/>
    <property type="molecule type" value="Genomic_DNA"/>
</dbReference>
<accession>A0A2W5HGT2</accession>
<proteinExistence type="predicted"/>
<gene>
    <name evidence="1" type="ORF">DI586_08750</name>
</gene>
<organism evidence="1 2">
    <name type="scientific">Micavibrio aeruginosavorus</name>
    <dbReference type="NCBI Taxonomy" id="349221"/>
    <lineage>
        <taxon>Bacteria</taxon>
        <taxon>Pseudomonadati</taxon>
        <taxon>Bdellovibrionota</taxon>
        <taxon>Bdellovibrionia</taxon>
        <taxon>Bdellovibrionales</taxon>
        <taxon>Pseudobdellovibrionaceae</taxon>
        <taxon>Micavibrio</taxon>
    </lineage>
</organism>
<dbReference type="Proteomes" id="UP000249739">
    <property type="component" value="Unassembled WGS sequence"/>
</dbReference>
<reference evidence="1 2" key="1">
    <citation type="submission" date="2017-08" db="EMBL/GenBank/DDBJ databases">
        <title>Infants hospitalized years apart are colonized by the same room-sourced microbial strains.</title>
        <authorList>
            <person name="Brooks B."/>
            <person name="Olm M.R."/>
            <person name="Firek B.A."/>
            <person name="Baker R."/>
            <person name="Thomas B.C."/>
            <person name="Morowitz M.J."/>
            <person name="Banfield J.F."/>
        </authorList>
    </citation>
    <scope>NUCLEOTIDE SEQUENCE [LARGE SCALE GENOMIC DNA]</scope>
    <source>
        <strain evidence="1">S2_006_000_R2_64</strain>
    </source>
</reference>
<protein>
    <submittedName>
        <fullName evidence="1">Uncharacterized protein</fullName>
    </submittedName>
</protein>
<evidence type="ECO:0000313" key="2">
    <source>
        <dbReference type="Proteomes" id="UP000249739"/>
    </source>
</evidence>
<dbReference type="AlphaFoldDB" id="A0A2W5HGT2"/>
<sequence>MMQMISGKDLARLYLDLQVPSMLGLILSKDQDLCSSDDCKLRRAFQELSPLESLISIACCFHVLVPHLHHERDLIEPFLTHADYILDDYAPHWMRQSLPATNEWNNFIRDDLELTADLLTLLSDAALGVHPAIEEICDILNEQAFLKSLSPTPLPANITNVIRFPIERRV</sequence>
<evidence type="ECO:0000313" key="1">
    <source>
        <dbReference type="EMBL" id="PZP54822.1"/>
    </source>
</evidence>